<evidence type="ECO:0000313" key="1">
    <source>
        <dbReference type="EMBL" id="KAF9652617.1"/>
    </source>
</evidence>
<gene>
    <name evidence="1" type="ORF">BDM02DRAFT_2796109</name>
</gene>
<reference evidence="1" key="2">
    <citation type="journal article" date="2020" name="Nat. Commun.">
        <title>Large-scale genome sequencing of mycorrhizal fungi provides insights into the early evolution of symbiotic traits.</title>
        <authorList>
            <person name="Miyauchi S."/>
            <person name="Kiss E."/>
            <person name="Kuo A."/>
            <person name="Drula E."/>
            <person name="Kohler A."/>
            <person name="Sanchez-Garcia M."/>
            <person name="Morin E."/>
            <person name="Andreopoulos B."/>
            <person name="Barry K.W."/>
            <person name="Bonito G."/>
            <person name="Buee M."/>
            <person name="Carver A."/>
            <person name="Chen C."/>
            <person name="Cichocki N."/>
            <person name="Clum A."/>
            <person name="Culley D."/>
            <person name="Crous P.W."/>
            <person name="Fauchery L."/>
            <person name="Girlanda M."/>
            <person name="Hayes R.D."/>
            <person name="Keri Z."/>
            <person name="LaButti K."/>
            <person name="Lipzen A."/>
            <person name="Lombard V."/>
            <person name="Magnuson J."/>
            <person name="Maillard F."/>
            <person name="Murat C."/>
            <person name="Nolan M."/>
            <person name="Ohm R.A."/>
            <person name="Pangilinan J."/>
            <person name="Pereira M.F."/>
            <person name="Perotto S."/>
            <person name="Peter M."/>
            <person name="Pfister S."/>
            <person name="Riley R."/>
            <person name="Sitrit Y."/>
            <person name="Stielow J.B."/>
            <person name="Szollosi G."/>
            <person name="Zifcakova L."/>
            <person name="Stursova M."/>
            <person name="Spatafora J.W."/>
            <person name="Tedersoo L."/>
            <person name="Vaario L.M."/>
            <person name="Yamada A."/>
            <person name="Yan M."/>
            <person name="Wang P."/>
            <person name="Xu J."/>
            <person name="Bruns T."/>
            <person name="Baldrian P."/>
            <person name="Vilgalys R."/>
            <person name="Dunand C."/>
            <person name="Henrissat B."/>
            <person name="Grigoriev I.V."/>
            <person name="Hibbett D."/>
            <person name="Nagy L.G."/>
            <person name="Martin F.M."/>
        </authorList>
    </citation>
    <scope>NUCLEOTIDE SEQUENCE</scope>
    <source>
        <strain evidence="1">P2</strain>
    </source>
</reference>
<organism evidence="1 2">
    <name type="scientific">Thelephora ganbajun</name>
    <name type="common">Ganba fungus</name>
    <dbReference type="NCBI Taxonomy" id="370292"/>
    <lineage>
        <taxon>Eukaryota</taxon>
        <taxon>Fungi</taxon>
        <taxon>Dikarya</taxon>
        <taxon>Basidiomycota</taxon>
        <taxon>Agaricomycotina</taxon>
        <taxon>Agaricomycetes</taxon>
        <taxon>Thelephorales</taxon>
        <taxon>Thelephoraceae</taxon>
        <taxon>Thelephora</taxon>
    </lineage>
</organism>
<comment type="caution">
    <text evidence="1">The sequence shown here is derived from an EMBL/GenBank/DDBJ whole genome shotgun (WGS) entry which is preliminary data.</text>
</comment>
<reference evidence="1" key="1">
    <citation type="submission" date="2019-10" db="EMBL/GenBank/DDBJ databases">
        <authorList>
            <consortium name="DOE Joint Genome Institute"/>
            <person name="Kuo A."/>
            <person name="Miyauchi S."/>
            <person name="Kiss E."/>
            <person name="Drula E."/>
            <person name="Kohler A."/>
            <person name="Sanchez-Garcia M."/>
            <person name="Andreopoulos B."/>
            <person name="Barry K.W."/>
            <person name="Bonito G."/>
            <person name="Buee M."/>
            <person name="Carver A."/>
            <person name="Chen C."/>
            <person name="Cichocki N."/>
            <person name="Clum A."/>
            <person name="Culley D."/>
            <person name="Crous P.W."/>
            <person name="Fauchery L."/>
            <person name="Girlanda M."/>
            <person name="Hayes R."/>
            <person name="Keri Z."/>
            <person name="Labutti K."/>
            <person name="Lipzen A."/>
            <person name="Lombard V."/>
            <person name="Magnuson J."/>
            <person name="Maillard F."/>
            <person name="Morin E."/>
            <person name="Murat C."/>
            <person name="Nolan M."/>
            <person name="Ohm R."/>
            <person name="Pangilinan J."/>
            <person name="Pereira M."/>
            <person name="Perotto S."/>
            <person name="Peter M."/>
            <person name="Riley R."/>
            <person name="Sitrit Y."/>
            <person name="Stielow B."/>
            <person name="Szollosi G."/>
            <person name="Zifcakova L."/>
            <person name="Stursova M."/>
            <person name="Spatafora J.W."/>
            <person name="Tedersoo L."/>
            <person name="Vaario L.-M."/>
            <person name="Yamada A."/>
            <person name="Yan M."/>
            <person name="Wang P."/>
            <person name="Xu J."/>
            <person name="Bruns T."/>
            <person name="Baldrian P."/>
            <person name="Vilgalys R."/>
            <person name="Henrissat B."/>
            <person name="Grigoriev I.V."/>
            <person name="Hibbett D."/>
            <person name="Nagy L.G."/>
            <person name="Martin F.M."/>
        </authorList>
    </citation>
    <scope>NUCLEOTIDE SEQUENCE</scope>
    <source>
        <strain evidence="1">P2</strain>
    </source>
</reference>
<dbReference type="Proteomes" id="UP000886501">
    <property type="component" value="Unassembled WGS sequence"/>
</dbReference>
<proteinExistence type="predicted"/>
<accession>A0ACB6ZSN1</accession>
<keyword evidence="2" id="KW-1185">Reference proteome</keyword>
<name>A0ACB6ZSN1_THEGA</name>
<evidence type="ECO:0000313" key="2">
    <source>
        <dbReference type="Proteomes" id="UP000886501"/>
    </source>
</evidence>
<dbReference type="EMBL" id="MU117968">
    <property type="protein sequence ID" value="KAF9652617.1"/>
    <property type="molecule type" value="Genomic_DNA"/>
</dbReference>
<sequence length="214" mass="23053">MSQGGHHGRIHAYRTAKRAVLGAQAQGPSPAWKGGDRNGSDVTLQEVSDLFNKTVGPTKEVILFYNDKGSPKGMALVGFQRNGDAALAADKYDGRFVDNKRPLRVEIIVGKDAAAPSKRASATKESSSSSPQPMSLLERMNITPVKGPTPPKIPKQLIQRVPAAPAEVVTKPKAVPTKRKRTRKGPARLTKKKPTAQDLDEEMDAYRAAVPQIG</sequence>
<protein>
    <submittedName>
        <fullName evidence="1">Uncharacterized protein</fullName>
    </submittedName>
</protein>